<proteinExistence type="predicted"/>
<accession>A0A0E9Q6P8</accession>
<sequence length="9" mass="1061">MQVCECMSM</sequence>
<dbReference type="EMBL" id="GBXM01096360">
    <property type="protein sequence ID" value="JAH12217.1"/>
    <property type="molecule type" value="Transcribed_RNA"/>
</dbReference>
<organism evidence="1">
    <name type="scientific">Anguilla anguilla</name>
    <name type="common">European freshwater eel</name>
    <name type="synonym">Muraena anguilla</name>
    <dbReference type="NCBI Taxonomy" id="7936"/>
    <lineage>
        <taxon>Eukaryota</taxon>
        <taxon>Metazoa</taxon>
        <taxon>Chordata</taxon>
        <taxon>Craniata</taxon>
        <taxon>Vertebrata</taxon>
        <taxon>Euteleostomi</taxon>
        <taxon>Actinopterygii</taxon>
        <taxon>Neopterygii</taxon>
        <taxon>Teleostei</taxon>
        <taxon>Anguilliformes</taxon>
        <taxon>Anguillidae</taxon>
        <taxon>Anguilla</taxon>
    </lineage>
</organism>
<name>A0A0E9Q6P8_ANGAN</name>
<evidence type="ECO:0000313" key="1">
    <source>
        <dbReference type="EMBL" id="JAH12217.1"/>
    </source>
</evidence>
<reference evidence="1" key="2">
    <citation type="journal article" date="2015" name="Fish Shellfish Immunol.">
        <title>Early steps in the European eel (Anguilla anguilla)-Vibrio vulnificus interaction in the gills: Role of the RtxA13 toxin.</title>
        <authorList>
            <person name="Callol A."/>
            <person name="Pajuelo D."/>
            <person name="Ebbesson L."/>
            <person name="Teles M."/>
            <person name="MacKenzie S."/>
            <person name="Amaro C."/>
        </authorList>
    </citation>
    <scope>NUCLEOTIDE SEQUENCE</scope>
</reference>
<protein>
    <submittedName>
        <fullName evidence="1">Uncharacterized protein</fullName>
    </submittedName>
</protein>
<reference evidence="1" key="1">
    <citation type="submission" date="2014-11" db="EMBL/GenBank/DDBJ databases">
        <authorList>
            <person name="Amaro Gonzalez C."/>
        </authorList>
    </citation>
    <scope>NUCLEOTIDE SEQUENCE</scope>
</reference>